<dbReference type="EMBL" id="CAJNNV010031096">
    <property type="protein sequence ID" value="CAE8634647.1"/>
    <property type="molecule type" value="Genomic_DNA"/>
</dbReference>
<evidence type="ECO:0000313" key="2">
    <source>
        <dbReference type="Proteomes" id="UP000654075"/>
    </source>
</evidence>
<gene>
    <name evidence="1" type="ORF">PGLA1383_LOCUS50295</name>
</gene>
<comment type="caution">
    <text evidence="1">The sequence shown here is derived from an EMBL/GenBank/DDBJ whole genome shotgun (WGS) entry which is preliminary data.</text>
</comment>
<proteinExistence type="predicted"/>
<accession>A0A813HAC7</accession>
<sequence length="436" mass="47314">MGAATVGQVYRIGWAMLKPEGGGKYSLGSVTATTVALQAGDLAAGVSDNLAQSGAMVNMSTSYSLPFEDKMKKHPSTGDLWALEIIESLQLGSTGTMMAPAVYVRDARGMTADFPSRAWYTGCTRCKKQLDAIGATDRRCYICPDHGENKGKQVYGGQRLLADPSHKKEFAVWEETLRRLTKEFLGHDDLDKADVMDDLVRVLRVAEVCVRVGVGHRKNGMVGFDLFDIAPQVTAEGCLAVYRATSHALFDGSPGVVPVCCQNVMVNSLGQLIVNHKSATQAVESAKMLVCLIEDPDLEILDNIDGIKVTLKCKCLVCESPCTLFAAGLPKSVLDYTRMSMNVHFVAFVHSVEPDGGIPIGYHVELKDPKTLPFELRVFKYQAAQFLLTLAKSTAAPTGEADNSGTRTKALEDLMADVRPDVKRLRLTKTMDGNDV</sequence>
<protein>
    <submittedName>
        <fullName evidence="1">Uncharacterized protein</fullName>
    </submittedName>
</protein>
<reference evidence="1" key="1">
    <citation type="submission" date="2021-02" db="EMBL/GenBank/DDBJ databases">
        <authorList>
            <person name="Dougan E. K."/>
            <person name="Rhodes N."/>
            <person name="Thang M."/>
            <person name="Chan C."/>
        </authorList>
    </citation>
    <scope>NUCLEOTIDE SEQUENCE</scope>
</reference>
<dbReference type="Proteomes" id="UP000654075">
    <property type="component" value="Unassembled WGS sequence"/>
</dbReference>
<organism evidence="1 2">
    <name type="scientific">Polarella glacialis</name>
    <name type="common">Dinoflagellate</name>
    <dbReference type="NCBI Taxonomy" id="89957"/>
    <lineage>
        <taxon>Eukaryota</taxon>
        <taxon>Sar</taxon>
        <taxon>Alveolata</taxon>
        <taxon>Dinophyceae</taxon>
        <taxon>Suessiales</taxon>
        <taxon>Suessiaceae</taxon>
        <taxon>Polarella</taxon>
    </lineage>
</organism>
<keyword evidence="2" id="KW-1185">Reference proteome</keyword>
<dbReference type="AlphaFoldDB" id="A0A813HAC7"/>
<name>A0A813HAC7_POLGL</name>
<evidence type="ECO:0000313" key="1">
    <source>
        <dbReference type="EMBL" id="CAE8634647.1"/>
    </source>
</evidence>